<evidence type="ECO:0000313" key="1">
    <source>
        <dbReference type="EMBL" id="TPG67158.1"/>
    </source>
</evidence>
<name>A0A502H144_9BACT</name>
<dbReference type="Proteomes" id="UP000317646">
    <property type="component" value="Unassembled WGS sequence"/>
</dbReference>
<keyword evidence="2" id="KW-1185">Reference proteome</keyword>
<proteinExistence type="predicted"/>
<dbReference type="PANTHER" id="PTHR36436:SF6">
    <property type="entry name" value="SLL5081 PROTEIN"/>
    <property type="match status" value="1"/>
</dbReference>
<comment type="caution">
    <text evidence="1">The sequence shown here is derived from an EMBL/GenBank/DDBJ whole genome shotgun (WGS) entry which is preliminary data.</text>
</comment>
<dbReference type="AlphaFoldDB" id="A0A502H144"/>
<dbReference type="EMBL" id="RCYZ01000002">
    <property type="protein sequence ID" value="TPG67158.1"/>
    <property type="molecule type" value="Genomic_DNA"/>
</dbReference>
<dbReference type="Gene3D" id="2.30.320.10">
    <property type="entry name" value="YwqG-like"/>
    <property type="match status" value="1"/>
</dbReference>
<sequence length="251" mass="28024">MLPEFLGEFRPQLEHYRLDYLKLAARPLGAGAPTALTQSKLLGQPYLPVGTPYPHDERGQPMILLAQINFAEAPALPPYPTAGILQLFVSPTEWYDMDDYCVLFHPDTNAGAQTDFGFITPALYADSPISVEHALSFALATEYGGAEDCRFRPDFGGRDYYEYLKTLSEEQEEALNRCCGNAGHKVGGYAYFAQRDPRAASAPGANDVQLLQLDSDEQIRFGDSGLAHLFISPDALRERRFDQAYFYWDCC</sequence>
<dbReference type="InterPro" id="IPR035948">
    <property type="entry name" value="YwqG-like_sf"/>
</dbReference>
<dbReference type="RefSeq" id="WP_140465466.1">
    <property type="nucleotide sequence ID" value="NZ_RCYZ01000002.1"/>
</dbReference>
<dbReference type="InterPro" id="IPR015315">
    <property type="entry name" value="DUF1963"/>
</dbReference>
<dbReference type="OrthoDB" id="57088at2"/>
<reference evidence="1 2" key="1">
    <citation type="journal article" date="2019" name="Environ. Microbiol.">
        <title>Species interactions and distinct microbial communities in high Arctic permafrost affected cryosols are associated with the CH4 and CO2 gas fluxes.</title>
        <authorList>
            <person name="Altshuler I."/>
            <person name="Hamel J."/>
            <person name="Turney S."/>
            <person name="Magnuson E."/>
            <person name="Levesque R."/>
            <person name="Greer C."/>
            <person name="Whyte L.G."/>
        </authorList>
    </citation>
    <scope>NUCLEOTIDE SEQUENCE [LARGE SCALE GENOMIC DNA]</scope>
    <source>
        <strain evidence="1 2">S9.2P</strain>
    </source>
</reference>
<gene>
    <name evidence="1" type="ORF">EAH73_05335</name>
</gene>
<evidence type="ECO:0000313" key="2">
    <source>
        <dbReference type="Proteomes" id="UP000317646"/>
    </source>
</evidence>
<protein>
    <submittedName>
        <fullName evidence="1">DUF1963 domain-containing protein</fullName>
    </submittedName>
</protein>
<dbReference type="SUPFAM" id="SSF103032">
    <property type="entry name" value="Hypothetical protein YwqG"/>
    <property type="match status" value="1"/>
</dbReference>
<dbReference type="Pfam" id="PF09234">
    <property type="entry name" value="DUF1963"/>
    <property type="match status" value="1"/>
</dbReference>
<accession>A0A502H144</accession>
<organism evidence="1 2">
    <name type="scientific">Hymenobacter nivis</name>
    <dbReference type="NCBI Taxonomy" id="1850093"/>
    <lineage>
        <taxon>Bacteria</taxon>
        <taxon>Pseudomonadati</taxon>
        <taxon>Bacteroidota</taxon>
        <taxon>Cytophagia</taxon>
        <taxon>Cytophagales</taxon>
        <taxon>Hymenobacteraceae</taxon>
        <taxon>Hymenobacter</taxon>
    </lineage>
</organism>
<dbReference type="PANTHER" id="PTHR36436">
    <property type="entry name" value="SLL5081 PROTEIN"/>
    <property type="match status" value="1"/>
</dbReference>